<name>A0ABN0BRR8_BACFG</name>
<evidence type="ECO:0000313" key="2">
    <source>
        <dbReference type="Proteomes" id="UP000005101"/>
    </source>
</evidence>
<proteinExistence type="predicted"/>
<gene>
    <name evidence="1" type="ORF">BFAG_04345</name>
</gene>
<accession>A0ABN0BRR8</accession>
<organism evidence="1 2">
    <name type="scientific">Bacteroides fragilis 3_1_12</name>
    <dbReference type="NCBI Taxonomy" id="457424"/>
    <lineage>
        <taxon>Bacteria</taxon>
        <taxon>Pseudomonadati</taxon>
        <taxon>Bacteroidota</taxon>
        <taxon>Bacteroidia</taxon>
        <taxon>Bacteroidales</taxon>
        <taxon>Bacteroidaceae</taxon>
        <taxon>Bacteroides</taxon>
    </lineage>
</organism>
<protein>
    <submittedName>
        <fullName evidence="1">Uncharacterized protein</fullName>
    </submittedName>
</protein>
<keyword evidence="2" id="KW-1185">Reference proteome</keyword>
<reference evidence="1 2" key="1">
    <citation type="submission" date="2008-12" db="EMBL/GenBank/DDBJ databases">
        <title>Annotation of Bacteroides fragilis strain 3_1_12.</title>
        <authorList>
            <consortium name="The Broad Institute Genome Sequencing Platform"/>
            <person name="Ward D."/>
            <person name="Young S.K."/>
            <person name="Kodira C.D."/>
            <person name="Zeng Q."/>
            <person name="Koehrsen M."/>
            <person name="Alvarado L."/>
            <person name="Berlin A."/>
            <person name="Borenstein D."/>
            <person name="Chen Z."/>
            <person name="Engels R."/>
            <person name="Freedman E."/>
            <person name="Gellesch M."/>
            <person name="Goldberg J."/>
            <person name="Griggs A."/>
            <person name="Gujja S."/>
            <person name="Heiman D."/>
            <person name="Hepburn T."/>
            <person name="Howarth C."/>
            <person name="Jen D."/>
            <person name="Larson L."/>
            <person name="Lewis B."/>
            <person name="Mehta T."/>
            <person name="Park D."/>
            <person name="Pearson M."/>
            <person name="Roberts A."/>
            <person name="Saif S."/>
            <person name="Shea T."/>
            <person name="Shenoy N."/>
            <person name="Sisk P."/>
            <person name="Stolte C."/>
            <person name="Sykes S."/>
            <person name="Walk T."/>
            <person name="White J."/>
            <person name="Yandava C."/>
            <person name="Allen-Vercoe E."/>
            <person name="Strauss J."/>
            <person name="Ambrose C."/>
            <person name="Lander E."/>
            <person name="Nusbaum C."/>
            <person name="Galagan J."/>
            <person name="Birren B."/>
        </authorList>
    </citation>
    <scope>NUCLEOTIDE SEQUENCE [LARGE SCALE GENOMIC DNA]</scope>
    <source>
        <strain evidence="1 2">3_1_12</strain>
    </source>
</reference>
<dbReference type="Proteomes" id="UP000005101">
    <property type="component" value="Unassembled WGS sequence"/>
</dbReference>
<sequence length="73" mass="8100">MPFSLHGRGAGEGFSSSLFIGIYPSFIDFSLSVGGNTFLKVSLSLIFASLFSVNTCFDFRLESYNIYQICMHN</sequence>
<evidence type="ECO:0000313" key="1">
    <source>
        <dbReference type="EMBL" id="EFR55647.1"/>
    </source>
</evidence>
<dbReference type="EMBL" id="EQ973217">
    <property type="protein sequence ID" value="EFR55647.1"/>
    <property type="molecule type" value="Genomic_DNA"/>
</dbReference>